<feature type="chain" id="PRO_5001572735" description="Lipoprotein" evidence="1">
    <location>
        <begin position="19"/>
        <end position="102"/>
    </location>
</feature>
<sequence>MRILFLPLILFASACASGSEPATKAPETASVCDTLEPGSDRQMCRQTEDDANRDNRLIYESRSRGLPLDLCDQVPDGCQILPTAEECALHPDRCKTRPTEPL</sequence>
<dbReference type="STRING" id="1280952.HJA_11095"/>
<evidence type="ECO:0008006" key="4">
    <source>
        <dbReference type="Google" id="ProtNLM"/>
    </source>
</evidence>
<dbReference type="Proteomes" id="UP000024816">
    <property type="component" value="Unassembled WGS sequence"/>
</dbReference>
<organism evidence="2 3">
    <name type="scientific">Hyphomonas jannaschiana VP2</name>
    <dbReference type="NCBI Taxonomy" id="1280952"/>
    <lineage>
        <taxon>Bacteria</taxon>
        <taxon>Pseudomonadati</taxon>
        <taxon>Pseudomonadota</taxon>
        <taxon>Alphaproteobacteria</taxon>
        <taxon>Hyphomonadales</taxon>
        <taxon>Hyphomonadaceae</taxon>
        <taxon>Hyphomonas</taxon>
    </lineage>
</organism>
<reference evidence="2 3" key="1">
    <citation type="journal article" date="2014" name="Antonie Van Leeuwenhoek">
        <title>Hyphomonas beringensis sp. nov. and Hyphomonas chukchiensis sp. nov., isolated from surface seawater of the Bering Sea and Chukchi Sea.</title>
        <authorList>
            <person name="Li C."/>
            <person name="Lai Q."/>
            <person name="Li G."/>
            <person name="Dong C."/>
            <person name="Wang J."/>
            <person name="Liao Y."/>
            <person name="Shao Z."/>
        </authorList>
    </citation>
    <scope>NUCLEOTIDE SEQUENCE [LARGE SCALE GENOMIC DNA]</scope>
    <source>
        <strain evidence="2 3">VP2</strain>
    </source>
</reference>
<keyword evidence="3" id="KW-1185">Reference proteome</keyword>
<feature type="signal peptide" evidence="1">
    <location>
        <begin position="1"/>
        <end position="18"/>
    </location>
</feature>
<evidence type="ECO:0000313" key="3">
    <source>
        <dbReference type="Proteomes" id="UP000024816"/>
    </source>
</evidence>
<dbReference type="RefSeq" id="WP_035582126.1">
    <property type="nucleotide sequence ID" value="NZ_ARYJ01000006.1"/>
</dbReference>
<evidence type="ECO:0000256" key="1">
    <source>
        <dbReference type="SAM" id="SignalP"/>
    </source>
</evidence>
<keyword evidence="1" id="KW-0732">Signal</keyword>
<dbReference type="EMBL" id="ARYJ01000006">
    <property type="protein sequence ID" value="KCZ88124.1"/>
    <property type="molecule type" value="Genomic_DNA"/>
</dbReference>
<proteinExistence type="predicted"/>
<dbReference type="PATRIC" id="fig|1280952.3.peg.2216"/>
<accession>A0A059FBW6</accession>
<comment type="caution">
    <text evidence="2">The sequence shown here is derived from an EMBL/GenBank/DDBJ whole genome shotgun (WGS) entry which is preliminary data.</text>
</comment>
<evidence type="ECO:0000313" key="2">
    <source>
        <dbReference type="EMBL" id="KCZ88124.1"/>
    </source>
</evidence>
<dbReference type="PROSITE" id="PS51257">
    <property type="entry name" value="PROKAR_LIPOPROTEIN"/>
    <property type="match status" value="1"/>
</dbReference>
<protein>
    <recommendedName>
        <fullName evidence="4">Lipoprotein</fullName>
    </recommendedName>
</protein>
<gene>
    <name evidence="2" type="ORF">HJA_11095</name>
</gene>
<dbReference type="AlphaFoldDB" id="A0A059FBW6"/>
<name>A0A059FBW6_9PROT</name>